<evidence type="ECO:0000313" key="2">
    <source>
        <dbReference type="Proteomes" id="UP000245207"/>
    </source>
</evidence>
<protein>
    <submittedName>
        <fullName evidence="1">Quinonprotein alcohol dehydrogenase-like-superfamily</fullName>
    </submittedName>
</protein>
<keyword evidence="2" id="KW-1185">Reference proteome</keyword>
<gene>
    <name evidence="1" type="ORF">CTI12_AA333190</name>
</gene>
<name>A0A2U1MW02_ARTAN</name>
<organism evidence="1 2">
    <name type="scientific">Artemisia annua</name>
    <name type="common">Sweet wormwood</name>
    <dbReference type="NCBI Taxonomy" id="35608"/>
    <lineage>
        <taxon>Eukaryota</taxon>
        <taxon>Viridiplantae</taxon>
        <taxon>Streptophyta</taxon>
        <taxon>Embryophyta</taxon>
        <taxon>Tracheophyta</taxon>
        <taxon>Spermatophyta</taxon>
        <taxon>Magnoliopsida</taxon>
        <taxon>eudicotyledons</taxon>
        <taxon>Gunneridae</taxon>
        <taxon>Pentapetalae</taxon>
        <taxon>asterids</taxon>
        <taxon>campanulids</taxon>
        <taxon>Asterales</taxon>
        <taxon>Asteraceae</taxon>
        <taxon>Asteroideae</taxon>
        <taxon>Anthemideae</taxon>
        <taxon>Artemisiinae</taxon>
        <taxon>Artemisia</taxon>
    </lineage>
</organism>
<sequence>MVLCSSLPDNQCANLCIRLKAKGSRSKMGYTNVCQSDMGIRVMFDDGKYVLSSAVGEVYVVFWELDSSKKKSAYYPMKNYPKALQPKSALDRANTEGTLFPVPSTFNVVDTDIITISSTKDDAEADEMIICLEDRLKAEGILSSDN</sequence>
<proteinExistence type="predicted"/>
<dbReference type="STRING" id="35608.A0A2U1MW02"/>
<dbReference type="OrthoDB" id="30195at2759"/>
<evidence type="ECO:0000313" key="1">
    <source>
        <dbReference type="EMBL" id="PWA65427.1"/>
    </source>
</evidence>
<accession>A0A2U1MW02</accession>
<dbReference type="AlphaFoldDB" id="A0A2U1MW02"/>
<comment type="caution">
    <text evidence="1">The sequence shown here is derived from an EMBL/GenBank/DDBJ whole genome shotgun (WGS) entry which is preliminary data.</text>
</comment>
<dbReference type="Proteomes" id="UP000245207">
    <property type="component" value="Unassembled WGS sequence"/>
</dbReference>
<reference evidence="1 2" key="1">
    <citation type="journal article" date="2018" name="Mol. Plant">
        <title>The genome of Artemisia annua provides insight into the evolution of Asteraceae family and artemisinin biosynthesis.</title>
        <authorList>
            <person name="Shen Q."/>
            <person name="Zhang L."/>
            <person name="Liao Z."/>
            <person name="Wang S."/>
            <person name="Yan T."/>
            <person name="Shi P."/>
            <person name="Liu M."/>
            <person name="Fu X."/>
            <person name="Pan Q."/>
            <person name="Wang Y."/>
            <person name="Lv Z."/>
            <person name="Lu X."/>
            <person name="Zhang F."/>
            <person name="Jiang W."/>
            <person name="Ma Y."/>
            <person name="Chen M."/>
            <person name="Hao X."/>
            <person name="Li L."/>
            <person name="Tang Y."/>
            <person name="Lv G."/>
            <person name="Zhou Y."/>
            <person name="Sun X."/>
            <person name="Brodelius P.E."/>
            <person name="Rose J.K.C."/>
            <person name="Tang K."/>
        </authorList>
    </citation>
    <scope>NUCLEOTIDE SEQUENCE [LARGE SCALE GENOMIC DNA]</scope>
    <source>
        <strain evidence="2">cv. Huhao1</strain>
        <tissue evidence="1">Leaf</tissue>
    </source>
</reference>
<dbReference type="EMBL" id="PKPP01004228">
    <property type="protein sequence ID" value="PWA65427.1"/>
    <property type="molecule type" value="Genomic_DNA"/>
</dbReference>